<name>A0ACA9NN49_9GLOM</name>
<protein>
    <submittedName>
        <fullName evidence="1">11336_t:CDS:1</fullName>
    </submittedName>
</protein>
<accession>A0ACA9NN49</accession>
<feature type="non-terminal residue" evidence="1">
    <location>
        <position position="40"/>
    </location>
</feature>
<sequence>YQASRIYNNTDGLSRSRESKKEKQEFKQLIEKDKWQPELE</sequence>
<reference evidence="1" key="1">
    <citation type="submission" date="2021-06" db="EMBL/GenBank/DDBJ databases">
        <authorList>
            <person name="Kallberg Y."/>
            <person name="Tangrot J."/>
            <person name="Rosling A."/>
        </authorList>
    </citation>
    <scope>NUCLEOTIDE SEQUENCE</scope>
    <source>
        <strain evidence="1">AU212A</strain>
    </source>
</reference>
<dbReference type="Proteomes" id="UP000789860">
    <property type="component" value="Unassembled WGS sequence"/>
</dbReference>
<proteinExistence type="predicted"/>
<keyword evidence="2" id="KW-1185">Reference proteome</keyword>
<evidence type="ECO:0000313" key="1">
    <source>
        <dbReference type="EMBL" id="CAG8656990.1"/>
    </source>
</evidence>
<evidence type="ECO:0000313" key="2">
    <source>
        <dbReference type="Proteomes" id="UP000789860"/>
    </source>
</evidence>
<feature type="non-terminal residue" evidence="1">
    <location>
        <position position="1"/>
    </location>
</feature>
<comment type="caution">
    <text evidence="1">The sequence shown here is derived from an EMBL/GenBank/DDBJ whole genome shotgun (WGS) entry which is preliminary data.</text>
</comment>
<organism evidence="1 2">
    <name type="scientific">Scutellospora calospora</name>
    <dbReference type="NCBI Taxonomy" id="85575"/>
    <lineage>
        <taxon>Eukaryota</taxon>
        <taxon>Fungi</taxon>
        <taxon>Fungi incertae sedis</taxon>
        <taxon>Mucoromycota</taxon>
        <taxon>Glomeromycotina</taxon>
        <taxon>Glomeromycetes</taxon>
        <taxon>Diversisporales</taxon>
        <taxon>Gigasporaceae</taxon>
        <taxon>Scutellospora</taxon>
    </lineage>
</organism>
<gene>
    <name evidence="1" type="ORF">SCALOS_LOCUS8885</name>
</gene>
<dbReference type="EMBL" id="CAJVPM010025213">
    <property type="protein sequence ID" value="CAG8656990.1"/>
    <property type="molecule type" value="Genomic_DNA"/>
</dbReference>